<evidence type="ECO:0000256" key="3">
    <source>
        <dbReference type="ARBA" id="ARBA00007222"/>
    </source>
</evidence>
<comment type="caution">
    <text evidence="11">The sequence shown here is derived from an EMBL/GenBank/DDBJ whole genome shotgun (WGS) entry which is preliminary data.</text>
</comment>
<evidence type="ECO:0000313" key="12">
    <source>
        <dbReference type="Proteomes" id="UP001194580"/>
    </source>
</evidence>
<evidence type="ECO:0000259" key="10">
    <source>
        <dbReference type="Pfam" id="PF02366"/>
    </source>
</evidence>
<dbReference type="GO" id="GO:0016020">
    <property type="term" value="C:membrane"/>
    <property type="evidence" value="ECO:0007669"/>
    <property type="project" value="InterPro"/>
</dbReference>
<feature type="transmembrane region" description="Helical" evidence="9">
    <location>
        <begin position="174"/>
        <end position="191"/>
    </location>
</feature>
<evidence type="ECO:0000256" key="7">
    <source>
        <dbReference type="ARBA" id="ARBA00022989"/>
    </source>
</evidence>
<comment type="similarity">
    <text evidence="3">Belongs to the glycosyltransferase 39 family.</text>
</comment>
<keyword evidence="5" id="KW-0808">Transferase</keyword>
<evidence type="ECO:0000313" key="11">
    <source>
        <dbReference type="EMBL" id="KAG0279648.1"/>
    </source>
</evidence>
<dbReference type="SUPFAM" id="SSF82109">
    <property type="entry name" value="MIR domain"/>
    <property type="match status" value="1"/>
</dbReference>
<evidence type="ECO:0000256" key="8">
    <source>
        <dbReference type="ARBA" id="ARBA00023136"/>
    </source>
</evidence>
<evidence type="ECO:0000256" key="1">
    <source>
        <dbReference type="ARBA" id="ARBA00004127"/>
    </source>
</evidence>
<dbReference type="GO" id="GO:0005783">
    <property type="term" value="C:endoplasmic reticulum"/>
    <property type="evidence" value="ECO:0007669"/>
    <property type="project" value="TreeGrafter"/>
</dbReference>
<feature type="transmembrane region" description="Helical" evidence="9">
    <location>
        <begin position="220"/>
        <end position="241"/>
    </location>
</feature>
<evidence type="ECO:0000256" key="6">
    <source>
        <dbReference type="ARBA" id="ARBA00022692"/>
    </source>
</evidence>
<dbReference type="InterPro" id="IPR027005">
    <property type="entry name" value="PMT-like"/>
</dbReference>
<keyword evidence="12" id="KW-1185">Reference proteome</keyword>
<proteinExistence type="inferred from homology"/>
<dbReference type="Pfam" id="PF02366">
    <property type="entry name" value="PMT"/>
    <property type="match status" value="1"/>
</dbReference>
<feature type="domain" description="ArnT-like N-terminal" evidence="10">
    <location>
        <begin position="92"/>
        <end position="316"/>
    </location>
</feature>
<keyword evidence="7 9" id="KW-1133">Transmembrane helix</keyword>
<keyword evidence="6 9" id="KW-0812">Transmembrane</keyword>
<accession>A0AAD4DJH2</accession>
<comment type="pathway">
    <text evidence="2">Protein modification; protein glycosylation.</text>
</comment>
<comment type="subcellular location">
    <subcellularLocation>
        <location evidence="1">Endomembrane system</location>
        <topology evidence="1">Multi-pass membrane protein</topology>
    </subcellularLocation>
</comment>
<dbReference type="InterPro" id="IPR036300">
    <property type="entry name" value="MIR_dom_sf"/>
</dbReference>
<feature type="transmembrane region" description="Helical" evidence="9">
    <location>
        <begin position="253"/>
        <end position="283"/>
    </location>
</feature>
<reference evidence="11" key="1">
    <citation type="journal article" date="2020" name="Fungal Divers.">
        <title>Resolving the Mortierellaceae phylogeny through synthesis of multi-gene phylogenetics and phylogenomics.</title>
        <authorList>
            <person name="Vandepol N."/>
            <person name="Liber J."/>
            <person name="Desiro A."/>
            <person name="Na H."/>
            <person name="Kennedy M."/>
            <person name="Barry K."/>
            <person name="Grigoriev I.V."/>
            <person name="Miller A.N."/>
            <person name="O'Donnell K."/>
            <person name="Stajich J.E."/>
            <person name="Bonito G."/>
        </authorList>
    </citation>
    <scope>NUCLEOTIDE SEQUENCE</scope>
    <source>
        <strain evidence="11">NRRL 28262</strain>
    </source>
</reference>
<evidence type="ECO:0000256" key="9">
    <source>
        <dbReference type="SAM" id="Phobius"/>
    </source>
</evidence>
<dbReference type="PANTHER" id="PTHR10050">
    <property type="entry name" value="DOLICHYL-PHOSPHATE-MANNOSE--PROTEIN MANNOSYLTRANSFERASE"/>
    <property type="match status" value="1"/>
</dbReference>
<name>A0AAD4DJH2_9FUNG</name>
<feature type="non-terminal residue" evidence="11">
    <location>
        <position position="1"/>
    </location>
</feature>
<organism evidence="11 12">
    <name type="scientific">Linnemannia exigua</name>
    <dbReference type="NCBI Taxonomy" id="604196"/>
    <lineage>
        <taxon>Eukaryota</taxon>
        <taxon>Fungi</taxon>
        <taxon>Fungi incertae sedis</taxon>
        <taxon>Mucoromycota</taxon>
        <taxon>Mortierellomycotina</taxon>
        <taxon>Mortierellomycetes</taxon>
        <taxon>Mortierellales</taxon>
        <taxon>Mortierellaceae</taxon>
        <taxon>Linnemannia</taxon>
    </lineage>
</organism>
<evidence type="ECO:0000256" key="5">
    <source>
        <dbReference type="ARBA" id="ARBA00022679"/>
    </source>
</evidence>
<dbReference type="GO" id="GO:0004169">
    <property type="term" value="F:dolichyl-phosphate-mannose-protein mannosyltransferase activity"/>
    <property type="evidence" value="ECO:0007669"/>
    <property type="project" value="TreeGrafter"/>
</dbReference>
<feature type="transmembrane region" description="Helical" evidence="9">
    <location>
        <begin position="295"/>
        <end position="316"/>
    </location>
</feature>
<sequence>MTGELRQRYVHDTTTVTTTTTTTTWMEASSLAEIDNDDSYPVKPHRLHLQGQHLSASLDAGNKSDSTVSSSLTKSRLARIVEASSSTILTLVLTGFSAWTRYRDILSTNNVTWDEAHFGKFGSYYIRGEHYFDVHPPLAKMLIGLSGILGGYDGSFNFESGANYPDINYRFMRLFNATFGVVMVPLAFWTARELHMSRPAATFAAAMVLMDNAYVTISRYILLDSMLLSSTFFVVLCLTKFRNLRDRPFSAKWWVWLSLMGVGIGTVSSVKWVGLFVTALVGLTAYMMHWVARSIFLIALPVSIYVACFVAHFRILTNSGPGDAYMSSLFQANLNGSDFSKNPLAYPHGSKQQQVTTYHHKDNNNQWIIVRPHALQKSLSPDLNPNNFNGDIHVLKHGDVIRL</sequence>
<dbReference type="EMBL" id="JAAAIL010000111">
    <property type="protein sequence ID" value="KAG0279648.1"/>
    <property type="molecule type" value="Genomic_DNA"/>
</dbReference>
<gene>
    <name evidence="11" type="primary">PMT2_1</name>
    <name evidence="11" type="ORF">BGZ95_000600</name>
</gene>
<keyword evidence="8 9" id="KW-0472">Membrane</keyword>
<evidence type="ECO:0000256" key="4">
    <source>
        <dbReference type="ARBA" id="ARBA00022676"/>
    </source>
</evidence>
<dbReference type="InterPro" id="IPR003342">
    <property type="entry name" value="ArnT-like_N"/>
</dbReference>
<keyword evidence="4" id="KW-0328">Glycosyltransferase</keyword>
<protein>
    <submittedName>
        <fullName evidence="11">Protein O-mannosyltransferase 2</fullName>
    </submittedName>
</protein>
<dbReference type="Proteomes" id="UP001194580">
    <property type="component" value="Unassembled WGS sequence"/>
</dbReference>
<dbReference type="AlphaFoldDB" id="A0AAD4DJH2"/>
<evidence type="ECO:0000256" key="2">
    <source>
        <dbReference type="ARBA" id="ARBA00004922"/>
    </source>
</evidence>
<dbReference type="Gene3D" id="2.80.10.50">
    <property type="match status" value="1"/>
</dbReference>
<dbReference type="PANTHER" id="PTHR10050:SF46">
    <property type="entry name" value="PROTEIN O-MANNOSYL-TRANSFERASE 2"/>
    <property type="match status" value="1"/>
</dbReference>